<feature type="compositionally biased region" description="Basic residues" evidence="1">
    <location>
        <begin position="606"/>
        <end position="629"/>
    </location>
</feature>
<evidence type="ECO:0000256" key="1">
    <source>
        <dbReference type="SAM" id="MobiDB-lite"/>
    </source>
</evidence>
<feature type="region of interest" description="Disordered" evidence="1">
    <location>
        <begin position="460"/>
        <end position="507"/>
    </location>
</feature>
<organism evidence="2 3">
    <name type="scientific">Ephemerocybe angulata</name>
    <dbReference type="NCBI Taxonomy" id="980116"/>
    <lineage>
        <taxon>Eukaryota</taxon>
        <taxon>Fungi</taxon>
        <taxon>Dikarya</taxon>
        <taxon>Basidiomycota</taxon>
        <taxon>Agaricomycotina</taxon>
        <taxon>Agaricomycetes</taxon>
        <taxon>Agaricomycetidae</taxon>
        <taxon>Agaricales</taxon>
        <taxon>Agaricineae</taxon>
        <taxon>Psathyrellaceae</taxon>
        <taxon>Ephemerocybe</taxon>
    </lineage>
</organism>
<dbReference type="Proteomes" id="UP000541558">
    <property type="component" value="Unassembled WGS sequence"/>
</dbReference>
<feature type="compositionally biased region" description="Acidic residues" evidence="1">
    <location>
        <begin position="552"/>
        <end position="565"/>
    </location>
</feature>
<proteinExistence type="predicted"/>
<dbReference type="AlphaFoldDB" id="A0A8H5BIN6"/>
<protein>
    <submittedName>
        <fullName evidence="2">Uncharacterized protein</fullName>
    </submittedName>
</protein>
<gene>
    <name evidence="2" type="ORF">D9611_008445</name>
</gene>
<feature type="region of interest" description="Disordered" evidence="1">
    <location>
        <begin position="542"/>
        <end position="717"/>
    </location>
</feature>
<feature type="region of interest" description="Disordered" evidence="1">
    <location>
        <begin position="1"/>
        <end position="45"/>
    </location>
</feature>
<keyword evidence="3" id="KW-1185">Reference proteome</keyword>
<dbReference type="OrthoDB" id="3061702at2759"/>
<accession>A0A8H5BIN6</accession>
<sequence length="717" mass="78671">MSSSAGTEARHATEKGGRQGENATGSEPNINPKAHSKINEKKAKKKKVWYTFNDDEISYLKAGLPAYNALLTTLQADAQGERGLKGKKGRKKDWIHKNIAPKFIDKFSLDAADGPPLAVVRDKWYYNNGTKKPAKTGAHVESLAGAKKPKVSNAKDLFAAENPEMVKGRMYIKHQEDGSKRPIGYYHSARQEAYDELDSEKRKMYEEKAAEKNRNAHAPPTADEIFENQQNIGGKTLEALSELIGFKRGQCGDVVYFVQGAYLSKNDKWMTFSNTICPKGIKVKQDFRKHLGEEAYLSTIRSPFKAFLETIPVPRKPPPTQPAVNGLMFGVDRYPLLSDIDPESMVPRELRALLREFIGAVWESCCPEEWSRLKVPWHIIDSRRHKTVLVIAGGLTPSLSTLDASSGDMSLADVFRLHGHLLQCQKNGQRGITINAKHGLFESLAGDDSDYDSDIVELPERGQKRGYTPPMLPLPKSKTVIATSPQAGGGKQVEAAPKSLPDTPPSPIDFSPDAIPAAVAALAQVHGEKPLEEDELEKFFSQPNPMTQVEQPPEDIEMSDDEVIDDLNPQKRKRSPTPDPKDSSDDDPGSRSGSSKALQDSIRGRGGARARSGGRGRGRRGRGRGRGGKVAKPSRSPTPTTPVAEVKRNLKRQREKSEEPAPPSPPRRALRSRIKPSDAEKLGTSTSLDLGTPPPGWKGFIPTDAAGNPIPYSMLGL</sequence>
<evidence type="ECO:0000313" key="2">
    <source>
        <dbReference type="EMBL" id="KAF5324015.1"/>
    </source>
</evidence>
<comment type="caution">
    <text evidence="2">The sequence shown here is derived from an EMBL/GenBank/DDBJ whole genome shotgun (WGS) entry which is preliminary data.</text>
</comment>
<reference evidence="2 3" key="1">
    <citation type="journal article" date="2020" name="ISME J.">
        <title>Uncovering the hidden diversity of litter-decomposition mechanisms in mushroom-forming fungi.</title>
        <authorList>
            <person name="Floudas D."/>
            <person name="Bentzer J."/>
            <person name="Ahren D."/>
            <person name="Johansson T."/>
            <person name="Persson P."/>
            <person name="Tunlid A."/>
        </authorList>
    </citation>
    <scope>NUCLEOTIDE SEQUENCE [LARGE SCALE GENOMIC DNA]</scope>
    <source>
        <strain evidence="2 3">CBS 175.51</strain>
    </source>
</reference>
<feature type="compositionally biased region" description="Basic and acidic residues" evidence="1">
    <location>
        <begin position="8"/>
        <end position="18"/>
    </location>
</feature>
<evidence type="ECO:0000313" key="3">
    <source>
        <dbReference type="Proteomes" id="UP000541558"/>
    </source>
</evidence>
<dbReference type="EMBL" id="JAACJK010000165">
    <property type="protein sequence ID" value="KAF5324015.1"/>
    <property type="molecule type" value="Genomic_DNA"/>
</dbReference>
<name>A0A8H5BIN6_9AGAR</name>